<dbReference type="InterPro" id="IPR011990">
    <property type="entry name" value="TPR-like_helical_dom_sf"/>
</dbReference>
<evidence type="ECO:0000256" key="4">
    <source>
        <dbReference type="ARBA" id="ARBA00022729"/>
    </source>
</evidence>
<keyword evidence="2" id="KW-1134">Transmembrane beta strand</keyword>
<dbReference type="InterPro" id="IPR057556">
    <property type="entry name" value="TPR_Slam"/>
</dbReference>
<keyword evidence="12" id="KW-1185">Reference proteome</keyword>
<dbReference type="Pfam" id="PF04575">
    <property type="entry name" value="SlipAM"/>
    <property type="match status" value="1"/>
</dbReference>
<evidence type="ECO:0000256" key="5">
    <source>
        <dbReference type="ARBA" id="ARBA00023136"/>
    </source>
</evidence>
<feature type="signal peptide" evidence="8">
    <location>
        <begin position="1"/>
        <end position="20"/>
    </location>
</feature>
<keyword evidence="4 8" id="KW-0732">Signal</keyword>
<dbReference type="AlphaFoldDB" id="A0A420XGL8"/>
<dbReference type="Gene3D" id="1.25.40.10">
    <property type="entry name" value="Tetratricopeptide repeat domain"/>
    <property type="match status" value="1"/>
</dbReference>
<gene>
    <name evidence="11" type="ORF">DES31_0860</name>
</gene>
<evidence type="ECO:0000256" key="2">
    <source>
        <dbReference type="ARBA" id="ARBA00022452"/>
    </source>
</evidence>
<evidence type="ECO:0000256" key="3">
    <source>
        <dbReference type="ARBA" id="ARBA00022692"/>
    </source>
</evidence>
<comment type="similarity">
    <text evidence="7">Belongs to the Slam family.</text>
</comment>
<evidence type="ECO:0000256" key="7">
    <source>
        <dbReference type="ARBA" id="ARBA00023609"/>
    </source>
</evidence>
<evidence type="ECO:0000256" key="6">
    <source>
        <dbReference type="ARBA" id="ARBA00023237"/>
    </source>
</evidence>
<evidence type="ECO:0000256" key="8">
    <source>
        <dbReference type="SAM" id="SignalP"/>
    </source>
</evidence>
<feature type="domain" description="Surface lipoprotein assembly modifier C-terminal" evidence="9">
    <location>
        <begin position="199"/>
        <end position="487"/>
    </location>
</feature>
<keyword evidence="3" id="KW-0812">Transmembrane</keyword>
<accession>A0A420XGL8</accession>
<comment type="caution">
    <text evidence="11">The sequence shown here is derived from an EMBL/GenBank/DDBJ whole genome shotgun (WGS) entry which is preliminary data.</text>
</comment>
<dbReference type="InterPro" id="IPR007655">
    <property type="entry name" value="Slam_C"/>
</dbReference>
<dbReference type="OrthoDB" id="8606547at2"/>
<protein>
    <submittedName>
        <fullName evidence="11">Uncharacterized protein DUF560</fullName>
    </submittedName>
</protein>
<proteinExistence type="inferred from homology"/>
<evidence type="ECO:0000259" key="9">
    <source>
        <dbReference type="Pfam" id="PF04575"/>
    </source>
</evidence>
<comment type="subcellular location">
    <subcellularLocation>
        <location evidence="1">Cell outer membrane</location>
        <topology evidence="1">Multi-pass membrane protein</topology>
    </subcellularLocation>
</comment>
<reference evidence="11 12" key="1">
    <citation type="submission" date="2018-10" db="EMBL/GenBank/DDBJ databases">
        <title>Genomic Encyclopedia of Type Strains, Phase IV (KMG-IV): sequencing the most valuable type-strain genomes for metagenomic binning, comparative biology and taxonomic classification.</title>
        <authorList>
            <person name="Goeker M."/>
        </authorList>
    </citation>
    <scope>NUCLEOTIDE SEQUENCE [LARGE SCALE GENOMIC DNA]</scope>
    <source>
        <strain evidence="11 12">DSM 23800</strain>
    </source>
</reference>
<dbReference type="RefSeq" id="WP_121122388.1">
    <property type="nucleotide sequence ID" value="NZ_CP016604.1"/>
</dbReference>
<dbReference type="Proteomes" id="UP000280099">
    <property type="component" value="Unassembled WGS sequence"/>
</dbReference>
<feature type="domain" description="Surface lipoprotein assembly modifier N-terminal TPR repeats region" evidence="10">
    <location>
        <begin position="65"/>
        <end position="170"/>
    </location>
</feature>
<organism evidence="11 12">
    <name type="scientific">Otariodibacter oris</name>
    <dbReference type="NCBI Taxonomy" id="1032623"/>
    <lineage>
        <taxon>Bacteria</taxon>
        <taxon>Pseudomonadati</taxon>
        <taxon>Pseudomonadota</taxon>
        <taxon>Gammaproteobacteria</taxon>
        <taxon>Pasteurellales</taxon>
        <taxon>Pasteurellaceae</taxon>
        <taxon>Otariodibacter</taxon>
    </lineage>
</organism>
<evidence type="ECO:0000313" key="12">
    <source>
        <dbReference type="Proteomes" id="UP000280099"/>
    </source>
</evidence>
<dbReference type="SUPFAM" id="SSF48452">
    <property type="entry name" value="TPR-like"/>
    <property type="match status" value="1"/>
</dbReference>
<dbReference type="Pfam" id="PF24575">
    <property type="entry name" value="TPR_Slam"/>
    <property type="match status" value="1"/>
</dbReference>
<dbReference type="GO" id="GO:0009279">
    <property type="term" value="C:cell outer membrane"/>
    <property type="evidence" value="ECO:0007669"/>
    <property type="project" value="UniProtKB-SubCell"/>
</dbReference>
<evidence type="ECO:0000259" key="10">
    <source>
        <dbReference type="Pfam" id="PF24575"/>
    </source>
</evidence>
<sequence length="487" mass="56354">MKQKVYFSVLSLATATLAFAAEEQNIISERLNDQRIQTETTVTRPNVSELPQLQNTQARAETNSVSMTKEELAQHPDLIVRALLPAVMEGNADNVELLFPLYEKLPSQYHDPILTQWSKAILAKKRQNYAESIRIYREILANQSDILPARLQLAVALFENNELEAAEDQLQRLRAEPLAPQIQQIIEQYLVAINNRDRWTFGGGFTFLNDPNINNAPKSGTTFGNWRGPKSESGRGIGFNFDIGKKWSWGDGFFNELRINSSGKYYWNNKKYNDFSARGSFGLGFQNIKHNIAVLPFIEHTWYAGGSSSSETLKHFSRSYGVTGEYSYWLSPQWQVNANYEYGEQRYDSRKHLNGHYHFVSSGLLFLANAKQYWFANVNYNRTSTRDKDDSFYRRGVSLGWGQEWGQGLSTRLSVSFAQKRYKAPMPIFEITQRNKEYGFNASIWHRAVHFWGITPRLTYNFTKTKSNHVFYSYDKHRVFIDFSKRF</sequence>
<keyword evidence="5" id="KW-0472">Membrane</keyword>
<feature type="chain" id="PRO_5019121715" evidence="8">
    <location>
        <begin position="21"/>
        <end position="487"/>
    </location>
</feature>
<name>A0A420XGL8_9PAST</name>
<evidence type="ECO:0000256" key="1">
    <source>
        <dbReference type="ARBA" id="ARBA00004571"/>
    </source>
</evidence>
<evidence type="ECO:0000313" key="11">
    <source>
        <dbReference type="EMBL" id="RKR72695.1"/>
    </source>
</evidence>
<keyword evidence="6" id="KW-0998">Cell outer membrane</keyword>
<dbReference type="EMBL" id="RBJC01000005">
    <property type="protein sequence ID" value="RKR72695.1"/>
    <property type="molecule type" value="Genomic_DNA"/>
</dbReference>